<reference evidence="1" key="1">
    <citation type="submission" date="2018-07" db="EMBL/GenBank/DDBJ databases">
        <authorList>
            <person name="Quirk P.G."/>
            <person name="Krulwich T.A."/>
        </authorList>
    </citation>
    <scope>NUCLEOTIDE SEQUENCE</scope>
</reference>
<sequence length="70" mass="7509">MLVAAGLQANTARRYIMATPAAQTIDLCAIGEWAPWQAAGRLCQGRTNMLFAKDFVASRAARNRAGSPTQ</sequence>
<proteinExistence type="predicted"/>
<dbReference type="EMBL" id="UIDG01000623">
    <property type="protein sequence ID" value="SUS08466.1"/>
    <property type="molecule type" value="Genomic_DNA"/>
</dbReference>
<protein>
    <submittedName>
        <fullName evidence="1">Uncharacterized protein</fullName>
    </submittedName>
</protein>
<accession>A0A380TJH9</accession>
<name>A0A380TJH9_9ZZZZ</name>
<organism evidence="1">
    <name type="scientific">metagenome</name>
    <dbReference type="NCBI Taxonomy" id="256318"/>
    <lineage>
        <taxon>unclassified sequences</taxon>
        <taxon>metagenomes</taxon>
    </lineage>
</organism>
<gene>
    <name evidence="1" type="ORF">DF3PB_70013</name>
</gene>
<dbReference type="AlphaFoldDB" id="A0A380TJH9"/>
<evidence type="ECO:0000313" key="1">
    <source>
        <dbReference type="EMBL" id="SUS08466.1"/>
    </source>
</evidence>